<evidence type="ECO:0000259" key="4">
    <source>
        <dbReference type="PROSITE" id="PS50974"/>
    </source>
</evidence>
<accession>A0A0M3J5Z7</accession>
<dbReference type="InterPro" id="IPR050554">
    <property type="entry name" value="Met_Synthase/Corrinoid"/>
</dbReference>
<reference evidence="5 6" key="2">
    <citation type="submission" date="2018-11" db="EMBL/GenBank/DDBJ databases">
        <authorList>
            <consortium name="Pathogen Informatics"/>
        </authorList>
    </citation>
    <scope>NUCLEOTIDE SEQUENCE [LARGE SCALE GENOMIC DNA]</scope>
</reference>
<dbReference type="AlphaFoldDB" id="A0A0M3J5Z7"/>
<dbReference type="GO" id="GO:0008705">
    <property type="term" value="F:methionine synthase activity"/>
    <property type="evidence" value="ECO:0007669"/>
    <property type="project" value="InterPro"/>
</dbReference>
<dbReference type="PROSITE" id="PS50974">
    <property type="entry name" value="ADOMET_ACTIVATION"/>
    <property type="match status" value="1"/>
</dbReference>
<dbReference type="GO" id="GO:0032259">
    <property type="term" value="P:methylation"/>
    <property type="evidence" value="ECO:0007669"/>
    <property type="project" value="UniProtKB-KW"/>
</dbReference>
<dbReference type="Gene3D" id="3.10.196.10">
    <property type="entry name" value="Vitamin B12-dependent methionine synthase, activation domain"/>
    <property type="match status" value="1"/>
</dbReference>
<evidence type="ECO:0000256" key="2">
    <source>
        <dbReference type="ARBA" id="ARBA00023285"/>
    </source>
</evidence>
<dbReference type="InterPro" id="IPR004223">
    <property type="entry name" value="VitB12-dep_Met_synth_activ_dom"/>
</dbReference>
<keyword evidence="3" id="KW-0808">Transferase</keyword>
<organism evidence="7">
    <name type="scientific">Anisakis simplex</name>
    <name type="common">Herring worm</name>
    <dbReference type="NCBI Taxonomy" id="6269"/>
    <lineage>
        <taxon>Eukaryota</taxon>
        <taxon>Metazoa</taxon>
        <taxon>Ecdysozoa</taxon>
        <taxon>Nematoda</taxon>
        <taxon>Chromadorea</taxon>
        <taxon>Rhabditida</taxon>
        <taxon>Spirurina</taxon>
        <taxon>Ascaridomorpha</taxon>
        <taxon>Ascaridoidea</taxon>
        <taxon>Anisakidae</taxon>
        <taxon>Anisakis</taxon>
        <taxon>Anisakis simplex complex</taxon>
    </lineage>
</organism>
<keyword evidence="2" id="KW-0170">Cobalt</keyword>
<dbReference type="PANTHER" id="PTHR45833">
    <property type="entry name" value="METHIONINE SYNTHASE"/>
    <property type="match status" value="1"/>
</dbReference>
<dbReference type="EMBL" id="UYRR01004042">
    <property type="protein sequence ID" value="VDK20691.1"/>
    <property type="molecule type" value="Genomic_DNA"/>
</dbReference>
<dbReference type="SUPFAM" id="SSF56507">
    <property type="entry name" value="Methionine synthase activation domain-like"/>
    <property type="match status" value="1"/>
</dbReference>
<dbReference type="GO" id="GO:0046653">
    <property type="term" value="P:tetrahydrofolate metabolic process"/>
    <property type="evidence" value="ECO:0007669"/>
    <property type="project" value="TreeGrafter"/>
</dbReference>
<evidence type="ECO:0000313" key="5">
    <source>
        <dbReference type="EMBL" id="VDK20691.1"/>
    </source>
</evidence>
<dbReference type="Pfam" id="PF02965">
    <property type="entry name" value="Met_synt_B12"/>
    <property type="match status" value="1"/>
</dbReference>
<dbReference type="Proteomes" id="UP000267096">
    <property type="component" value="Unassembled WGS sequence"/>
</dbReference>
<dbReference type="GO" id="GO:0046872">
    <property type="term" value="F:metal ion binding"/>
    <property type="evidence" value="ECO:0007669"/>
    <property type="project" value="UniProtKB-KW"/>
</dbReference>
<evidence type="ECO:0000313" key="6">
    <source>
        <dbReference type="Proteomes" id="UP000267096"/>
    </source>
</evidence>
<dbReference type="Gene3D" id="1.10.288.10">
    <property type="entry name" value="Cobalamin-dependent Methionine Synthase, domain 2"/>
    <property type="match status" value="1"/>
</dbReference>
<protein>
    <submittedName>
        <fullName evidence="7">AdoMet activation domain-containing protein</fullName>
    </submittedName>
</protein>
<evidence type="ECO:0000256" key="1">
    <source>
        <dbReference type="ARBA" id="ARBA00022723"/>
    </source>
</evidence>
<gene>
    <name evidence="5" type="ORF">ASIM_LOCUS2830</name>
</gene>
<reference evidence="7" key="1">
    <citation type="submission" date="2017-02" db="UniProtKB">
        <authorList>
            <consortium name="WormBaseParasite"/>
        </authorList>
    </citation>
    <scope>IDENTIFICATION</scope>
</reference>
<name>A0A0M3J5Z7_ANISI</name>
<dbReference type="PANTHER" id="PTHR45833:SF1">
    <property type="entry name" value="METHIONINE SYNTHASE"/>
    <property type="match status" value="1"/>
</dbReference>
<proteinExistence type="predicted"/>
<dbReference type="OrthoDB" id="261426at2759"/>
<dbReference type="WBParaSite" id="ASIM_0000298101-mRNA-1">
    <property type="protein sequence ID" value="ASIM_0000298101-mRNA-1"/>
    <property type="gene ID" value="ASIM_0000298101"/>
</dbReference>
<evidence type="ECO:0000256" key="3">
    <source>
        <dbReference type="PROSITE-ProRule" id="PRU00346"/>
    </source>
</evidence>
<dbReference type="InterPro" id="IPR037010">
    <property type="entry name" value="VitB12-dep_Met_synth_activ_sf"/>
</dbReference>
<dbReference type="GO" id="GO:0050667">
    <property type="term" value="P:homocysteine metabolic process"/>
    <property type="evidence" value="ECO:0007669"/>
    <property type="project" value="TreeGrafter"/>
</dbReference>
<keyword evidence="3" id="KW-0489">Methyltransferase</keyword>
<sequence>MSTVAPKFLGSRAFNEFDLNILVEYIDWKPLFDVWQLRGKYPNRGYPRIFDDKDVGHEAKKLFKDAQKMLHKLIDENILKGSAVLSFTECCAEGDDILLFDSESKQHCATLYGLRQQCDKEYGEECLCLSDFFMKRDSLNDGKFDYIGMFACTAGIGAKEYCDVLEKENMDDYSSIMVKALADRLSEAMAEYLHMKVRTELWGYSTEESGMCVKDLLSIKYEGIRPAPGYPTQPDHTEKRTMWNLMDAEKLCGIKLTETYAMEPAASVCGLYIAHPDSKYFAVGKINKDQVEDYARRKGESVETVEYWLAPILGYDHDQ</sequence>
<evidence type="ECO:0000313" key="7">
    <source>
        <dbReference type="WBParaSite" id="ASIM_0000298101-mRNA-1"/>
    </source>
</evidence>
<keyword evidence="6" id="KW-1185">Reference proteome</keyword>
<dbReference type="GO" id="GO:0005829">
    <property type="term" value="C:cytosol"/>
    <property type="evidence" value="ECO:0007669"/>
    <property type="project" value="TreeGrafter"/>
</dbReference>
<keyword evidence="1" id="KW-0479">Metal-binding</keyword>
<feature type="domain" description="AdoMet activation" evidence="4">
    <location>
        <begin position="1"/>
        <end position="318"/>
    </location>
</feature>